<organism evidence="4 6">
    <name type="scientific">Spirodela intermedia</name>
    <name type="common">Intermediate duckweed</name>
    <dbReference type="NCBI Taxonomy" id="51605"/>
    <lineage>
        <taxon>Eukaryota</taxon>
        <taxon>Viridiplantae</taxon>
        <taxon>Streptophyta</taxon>
        <taxon>Embryophyta</taxon>
        <taxon>Tracheophyta</taxon>
        <taxon>Spermatophyta</taxon>
        <taxon>Magnoliopsida</taxon>
        <taxon>Liliopsida</taxon>
        <taxon>Araceae</taxon>
        <taxon>Lemnoideae</taxon>
        <taxon>Spirodela</taxon>
    </lineage>
</organism>
<dbReference type="AlphaFoldDB" id="A0A7I8KH35"/>
<evidence type="ECO:0000313" key="4">
    <source>
        <dbReference type="EMBL" id="CAA7396464.1"/>
    </source>
</evidence>
<keyword evidence="1" id="KW-0732">Signal</keyword>
<evidence type="ECO:0000313" key="5">
    <source>
        <dbReference type="EMBL" id="CAA7396473.1"/>
    </source>
</evidence>
<accession>A0A7I8KH35</accession>
<sequence length="111" mass="11728">MGRSVHAVVLVLVVVVALALGGAGLASAGLSASECRRERVLGLNACKSLLFWRSPSPECCLRIRVSHPECVCPVITPKLAALVDVNRLIKIVRGCGRPVPSHYKCGSITTP</sequence>
<dbReference type="EMBL" id="LR743592">
    <property type="protein sequence ID" value="CAA2620402.1"/>
    <property type="molecule type" value="Genomic_DNA"/>
</dbReference>
<dbReference type="EMBL" id="LR746268">
    <property type="protein sequence ID" value="CAA7396464.1"/>
    <property type="molecule type" value="Genomic_DNA"/>
</dbReference>
<dbReference type="PANTHER" id="PTHR33286:SF32">
    <property type="entry name" value="BIFUNCTIONAL INHIBITOR_PLANT LIPID TRANSFER PROTEIN_SEED STORAGE HELICAL DOMAIN-CONTAINING PROTEIN"/>
    <property type="match status" value="1"/>
</dbReference>
<dbReference type="EMBL" id="LR746268">
    <property type="protein sequence ID" value="CAA7396473.1"/>
    <property type="molecule type" value="Genomic_DNA"/>
</dbReference>
<protein>
    <recommendedName>
        <fullName evidence="2">Bifunctional inhibitor/plant lipid transfer protein/seed storage helical domain-containing protein</fullName>
    </recommendedName>
</protein>
<feature type="domain" description="Bifunctional inhibitor/plant lipid transfer protein/seed storage helical" evidence="2">
    <location>
        <begin position="25"/>
        <end position="105"/>
    </location>
</feature>
<reference evidence="4" key="1">
    <citation type="submission" date="2020-02" db="EMBL/GenBank/DDBJ databases">
        <authorList>
            <person name="Scholz U."/>
            <person name="Mascher M."/>
            <person name="Fiebig A."/>
        </authorList>
    </citation>
    <scope>NUCLEOTIDE SEQUENCE</scope>
</reference>
<dbReference type="Proteomes" id="UP000663760">
    <property type="component" value="Chromosome 5"/>
</dbReference>
<name>A0A7I8KH35_SPIIN</name>
<dbReference type="InterPro" id="IPR016140">
    <property type="entry name" value="Bifunc_inhib/LTP/seed_store"/>
</dbReference>
<keyword evidence="6" id="KW-1185">Reference proteome</keyword>
<gene>
    <name evidence="3" type="ORF">SI7747_05006571</name>
    <name evidence="4" type="ORF">SI8410_05007127</name>
    <name evidence="5" type="ORF">SI8410_05007136</name>
</gene>
<evidence type="ECO:0000259" key="2">
    <source>
        <dbReference type="Pfam" id="PF14368"/>
    </source>
</evidence>
<dbReference type="Pfam" id="PF14368">
    <property type="entry name" value="LTP_2"/>
    <property type="match status" value="1"/>
</dbReference>
<dbReference type="PANTHER" id="PTHR33286">
    <property type="entry name" value="BIFUNCTIONAL INHIBITOR/LIPID-TRANSFER PROTEIN/SEED STORAGE 2S ALBUMIN SUPERFAMILY PROTEIN"/>
    <property type="match status" value="1"/>
</dbReference>
<evidence type="ECO:0000256" key="1">
    <source>
        <dbReference type="SAM" id="SignalP"/>
    </source>
</evidence>
<evidence type="ECO:0000313" key="6">
    <source>
        <dbReference type="Proteomes" id="UP000663760"/>
    </source>
</evidence>
<evidence type="ECO:0000313" key="3">
    <source>
        <dbReference type="EMBL" id="CAA2620402.1"/>
    </source>
</evidence>
<proteinExistence type="predicted"/>
<dbReference type="Gene3D" id="1.10.110.10">
    <property type="entry name" value="Plant lipid-transfer and hydrophobic proteins"/>
    <property type="match status" value="1"/>
</dbReference>
<feature type="signal peptide" evidence="1">
    <location>
        <begin position="1"/>
        <end position="21"/>
    </location>
</feature>
<dbReference type="SUPFAM" id="SSF47699">
    <property type="entry name" value="Bifunctional inhibitor/lipid-transfer protein/seed storage 2S albumin"/>
    <property type="match status" value="1"/>
</dbReference>
<dbReference type="InterPro" id="IPR036312">
    <property type="entry name" value="Bifun_inhib/LTP/seed_sf"/>
</dbReference>
<dbReference type="OrthoDB" id="657519at2759"/>
<feature type="chain" id="PRO_5045020029" description="Bifunctional inhibitor/plant lipid transfer protein/seed storage helical domain-containing protein" evidence="1">
    <location>
        <begin position="22"/>
        <end position="111"/>
    </location>
</feature>